<evidence type="ECO:0000256" key="5">
    <source>
        <dbReference type="ARBA" id="ARBA00049117"/>
    </source>
</evidence>
<keyword evidence="1" id="KW-0547">Nucleotide-binding</keyword>
<protein>
    <submittedName>
        <fullName evidence="7">GTP-binding protein</fullName>
    </submittedName>
</protein>
<dbReference type="PANTHER" id="PTHR43603">
    <property type="entry name" value="COBW DOMAIN-CONTAINING PROTEIN DDB_G0274527"/>
    <property type="match status" value="1"/>
</dbReference>
<sequence length="367" mass="40416">MRIALVTGLHGLARHEAVQSLLSSQPRSLAVHHDLAHIGQGTVHRLTQDAAGHQETEPVHLDHACASCTLREDLIPFLLRTAATGDHDLCVVEAWNSVEPQLIAESIAAQDELRLTAVVTAVDAARLTADLGTHDELADRGLDIAQDDHRTVTEVLTRQLEYPGRIALRGEPTPHARALLTQLNPAADTAPTDAAADGWFDAEFDTEAAHARLNPAWARYTGHTDEHGVSTVVWDRDRPLHPERLAEALEELAARTLRGRGRFWLASKPDNVMLWESHQDLLMVENGGPWLDALPEAAMDLVSPGRRDAAHRDWNPVHGDRRQHLSFTGVGMDALALVELLDSCLLTDDETGQDEFHNDPFATFTER</sequence>
<dbReference type="Pfam" id="PF07683">
    <property type="entry name" value="CobW_C"/>
    <property type="match status" value="1"/>
</dbReference>
<evidence type="ECO:0000313" key="8">
    <source>
        <dbReference type="Proteomes" id="UP000806528"/>
    </source>
</evidence>
<evidence type="ECO:0000313" key="7">
    <source>
        <dbReference type="EMBL" id="MBE3001282.1"/>
    </source>
</evidence>
<keyword evidence="2" id="KW-0378">Hydrolase</keyword>
<accession>A0ABR9PBR5</accession>
<evidence type="ECO:0000256" key="4">
    <source>
        <dbReference type="ARBA" id="ARBA00034320"/>
    </source>
</evidence>
<name>A0ABR9PBR5_9ACTN</name>
<organism evidence="7 8">
    <name type="scientific">Nocardiopsis coralli</name>
    <dbReference type="NCBI Taxonomy" id="2772213"/>
    <lineage>
        <taxon>Bacteria</taxon>
        <taxon>Bacillati</taxon>
        <taxon>Actinomycetota</taxon>
        <taxon>Actinomycetes</taxon>
        <taxon>Streptosporangiales</taxon>
        <taxon>Nocardiopsidaceae</taxon>
        <taxon>Nocardiopsis</taxon>
    </lineage>
</organism>
<dbReference type="InterPro" id="IPR036627">
    <property type="entry name" value="CobW-likC_sf"/>
</dbReference>
<dbReference type="SMART" id="SM00833">
    <property type="entry name" value="CobW_C"/>
    <property type="match status" value="1"/>
</dbReference>
<keyword evidence="8" id="KW-1185">Reference proteome</keyword>
<proteinExistence type="inferred from homology"/>
<feature type="domain" description="CobW C-terminal" evidence="6">
    <location>
        <begin position="229"/>
        <end position="345"/>
    </location>
</feature>
<evidence type="ECO:0000256" key="2">
    <source>
        <dbReference type="ARBA" id="ARBA00022801"/>
    </source>
</evidence>
<reference evidence="7 8" key="1">
    <citation type="submission" date="2020-09" db="EMBL/GenBank/DDBJ databases">
        <title>Diversity and distribution of actinomycetes associated with coral in the coast of Hainan.</title>
        <authorList>
            <person name="Li F."/>
        </authorList>
    </citation>
    <scope>NUCLEOTIDE SEQUENCE [LARGE SCALE GENOMIC DNA]</scope>
    <source>
        <strain evidence="7 8">HNM0947</strain>
    </source>
</reference>
<dbReference type="RefSeq" id="WP_193123870.1">
    <property type="nucleotide sequence ID" value="NZ_JADBGI010000022.1"/>
</dbReference>
<keyword evidence="3" id="KW-0143">Chaperone</keyword>
<comment type="caution">
    <text evidence="7">The sequence shown here is derived from an EMBL/GenBank/DDBJ whole genome shotgun (WGS) entry which is preliminary data.</text>
</comment>
<dbReference type="InterPro" id="IPR003495">
    <property type="entry name" value="CobW/HypB/UreG_nucleotide-bd"/>
</dbReference>
<comment type="similarity">
    <text evidence="4">Belongs to the SIMIBI class G3E GTPase family. ZNG1 subfamily.</text>
</comment>
<dbReference type="InterPro" id="IPR051927">
    <property type="entry name" value="Zn_Chap_cDPG_Synth"/>
</dbReference>
<gene>
    <name evidence="7" type="ORF">IDM40_21675</name>
</gene>
<dbReference type="InterPro" id="IPR027417">
    <property type="entry name" value="P-loop_NTPase"/>
</dbReference>
<evidence type="ECO:0000256" key="1">
    <source>
        <dbReference type="ARBA" id="ARBA00022741"/>
    </source>
</evidence>
<dbReference type="Gene3D" id="3.40.50.300">
    <property type="entry name" value="P-loop containing nucleotide triphosphate hydrolases"/>
    <property type="match status" value="1"/>
</dbReference>
<dbReference type="PANTHER" id="PTHR43603:SF1">
    <property type="entry name" value="ZINC-REGULATED GTPASE METALLOPROTEIN ACTIVATOR 1"/>
    <property type="match status" value="1"/>
</dbReference>
<dbReference type="Pfam" id="PF02492">
    <property type="entry name" value="cobW"/>
    <property type="match status" value="1"/>
</dbReference>
<dbReference type="SUPFAM" id="SSF90002">
    <property type="entry name" value="Hypothetical protein YjiA, C-terminal domain"/>
    <property type="match status" value="1"/>
</dbReference>
<dbReference type="InterPro" id="IPR011629">
    <property type="entry name" value="CobW-like_C"/>
</dbReference>
<dbReference type="Proteomes" id="UP000806528">
    <property type="component" value="Unassembled WGS sequence"/>
</dbReference>
<comment type="catalytic activity">
    <reaction evidence="5">
        <text>GTP + H2O = GDP + phosphate + H(+)</text>
        <dbReference type="Rhea" id="RHEA:19669"/>
        <dbReference type="ChEBI" id="CHEBI:15377"/>
        <dbReference type="ChEBI" id="CHEBI:15378"/>
        <dbReference type="ChEBI" id="CHEBI:37565"/>
        <dbReference type="ChEBI" id="CHEBI:43474"/>
        <dbReference type="ChEBI" id="CHEBI:58189"/>
    </reaction>
    <physiologicalReaction direction="left-to-right" evidence="5">
        <dbReference type="Rhea" id="RHEA:19670"/>
    </physiologicalReaction>
</comment>
<dbReference type="Gene3D" id="3.30.1220.10">
    <property type="entry name" value="CobW-like, C-terminal domain"/>
    <property type="match status" value="1"/>
</dbReference>
<evidence type="ECO:0000256" key="3">
    <source>
        <dbReference type="ARBA" id="ARBA00023186"/>
    </source>
</evidence>
<dbReference type="EMBL" id="JADBGI010000022">
    <property type="protein sequence ID" value="MBE3001282.1"/>
    <property type="molecule type" value="Genomic_DNA"/>
</dbReference>
<evidence type="ECO:0000259" key="6">
    <source>
        <dbReference type="SMART" id="SM00833"/>
    </source>
</evidence>